<feature type="domain" description="Primase C-terminal 1" evidence="2">
    <location>
        <begin position="212"/>
        <end position="275"/>
    </location>
</feature>
<gene>
    <name evidence="4" type="ORF">E3O49_11275</name>
</gene>
<dbReference type="InterPro" id="IPR015330">
    <property type="entry name" value="DNA_primase/pol_bifunc_N"/>
</dbReference>
<dbReference type="EMBL" id="SOFY01000061">
    <property type="protein sequence ID" value="TFC44881.1"/>
    <property type="molecule type" value="Genomic_DNA"/>
</dbReference>
<dbReference type="RefSeq" id="WP_134434736.1">
    <property type="nucleotide sequence ID" value="NZ_SOFY01000061.1"/>
</dbReference>
<proteinExistence type="predicted"/>
<evidence type="ECO:0000313" key="5">
    <source>
        <dbReference type="Proteomes" id="UP000297403"/>
    </source>
</evidence>
<evidence type="ECO:0000256" key="1">
    <source>
        <dbReference type="SAM" id="MobiDB-lite"/>
    </source>
</evidence>
<accession>A0AAQ2C573</accession>
<feature type="compositionally biased region" description="Polar residues" evidence="1">
    <location>
        <begin position="291"/>
        <end position="300"/>
    </location>
</feature>
<dbReference type="SMART" id="SM00943">
    <property type="entry name" value="Prim-Pol"/>
    <property type="match status" value="1"/>
</dbReference>
<dbReference type="Pfam" id="PF08708">
    <property type="entry name" value="PriCT_1"/>
    <property type="match status" value="1"/>
</dbReference>
<dbReference type="Proteomes" id="UP000297403">
    <property type="component" value="Unassembled WGS sequence"/>
</dbReference>
<dbReference type="SMART" id="SM00942">
    <property type="entry name" value="PriCT_1"/>
    <property type="match status" value="1"/>
</dbReference>
<dbReference type="AlphaFoldDB" id="A0AAQ2C573"/>
<evidence type="ECO:0000313" key="4">
    <source>
        <dbReference type="EMBL" id="TFC44881.1"/>
    </source>
</evidence>
<reference evidence="4 5" key="1">
    <citation type="submission" date="2019-03" db="EMBL/GenBank/DDBJ databases">
        <title>Genomics of glacier-inhabiting Cryobacterium strains.</title>
        <authorList>
            <person name="Liu Q."/>
            <person name="Xin Y.-H."/>
        </authorList>
    </citation>
    <scope>NUCLEOTIDE SEQUENCE [LARGE SCALE GENOMIC DNA]</scope>
    <source>
        <strain evidence="5">TMT1-22</strain>
    </source>
</reference>
<dbReference type="SUPFAM" id="SSF56747">
    <property type="entry name" value="Prim-pol domain"/>
    <property type="match status" value="1"/>
</dbReference>
<evidence type="ECO:0000259" key="2">
    <source>
        <dbReference type="SMART" id="SM00942"/>
    </source>
</evidence>
<dbReference type="Pfam" id="PF09250">
    <property type="entry name" value="Prim-Pol"/>
    <property type="match status" value="1"/>
</dbReference>
<dbReference type="CDD" id="cd04859">
    <property type="entry name" value="Prim_Pol"/>
    <property type="match status" value="1"/>
</dbReference>
<comment type="caution">
    <text evidence="4">The sequence shown here is derived from an EMBL/GenBank/DDBJ whole genome shotgun (WGS) entry which is preliminary data.</text>
</comment>
<keyword evidence="5" id="KW-1185">Reference proteome</keyword>
<feature type="region of interest" description="Disordered" evidence="1">
    <location>
        <begin position="276"/>
        <end position="300"/>
    </location>
</feature>
<sequence>MDIARLLASVTGHDPTTAARQYAEAGIPVFPCAAGGKRPLTTHGFHDASTDPSQVARWWARWPRANVGMPTGTASGLEVVDVDVHGAIRGFAAFERARREGLTDHWAAFVRTPSGGIHAYYPADPDQVQPSWQAASAGIDFRGAGGYVVVPPSVVVTGVGPSSYELISAGKSDPVPVDARALRDFLQPRPVWPAALAATMRRSVDLDVERIARWVATRGEGERNRGLFWASCRLAESGLAPDSIRAALAPAAEHAGLPTPEVAATIRSAHRAAAGAAAPASVHVEEPRLTSRPSMGQVLS</sequence>
<name>A0AAQ2C573_9MICO</name>
<evidence type="ECO:0000259" key="3">
    <source>
        <dbReference type="SMART" id="SM00943"/>
    </source>
</evidence>
<protein>
    <submittedName>
        <fullName evidence="4">Bifunctional DNA primase/polymerase</fullName>
    </submittedName>
</protein>
<dbReference type="InterPro" id="IPR014820">
    <property type="entry name" value="PriCT_1"/>
</dbReference>
<feature type="domain" description="DNA primase/polymerase bifunctional N-terminal" evidence="3">
    <location>
        <begin position="19"/>
        <end position="186"/>
    </location>
</feature>
<organism evidence="4 5">
    <name type="scientific">Cryobacterium shii</name>
    <dbReference type="NCBI Taxonomy" id="1259235"/>
    <lineage>
        <taxon>Bacteria</taxon>
        <taxon>Bacillati</taxon>
        <taxon>Actinomycetota</taxon>
        <taxon>Actinomycetes</taxon>
        <taxon>Micrococcales</taxon>
        <taxon>Microbacteriaceae</taxon>
        <taxon>Cryobacterium</taxon>
    </lineage>
</organism>